<organism evidence="11 12">
    <name type="scientific">Candida glabrata</name>
    <name type="common">Yeast</name>
    <name type="synonym">Torulopsis glabrata</name>
    <dbReference type="NCBI Taxonomy" id="5478"/>
    <lineage>
        <taxon>Eukaryota</taxon>
        <taxon>Fungi</taxon>
        <taxon>Dikarya</taxon>
        <taxon>Ascomycota</taxon>
        <taxon>Saccharomycotina</taxon>
        <taxon>Saccharomycetes</taxon>
        <taxon>Saccharomycetales</taxon>
        <taxon>Saccharomycetaceae</taxon>
        <taxon>Nakaseomyces</taxon>
    </lineage>
</organism>
<evidence type="ECO:0000256" key="9">
    <source>
        <dbReference type="PROSITE-ProRule" id="PRU00282"/>
    </source>
</evidence>
<dbReference type="OrthoDB" id="18574at2759"/>
<evidence type="ECO:0000256" key="1">
    <source>
        <dbReference type="ARBA" id="ARBA00004448"/>
    </source>
</evidence>
<dbReference type="PANTHER" id="PTHR24089">
    <property type="entry name" value="SOLUTE CARRIER FAMILY 25"/>
    <property type="match status" value="1"/>
</dbReference>
<name>A0A0W0D5X5_CANGB</name>
<dbReference type="PhylomeDB" id="A0A0W0D5X5"/>
<keyword evidence="7" id="KW-0496">Mitochondrion</keyword>
<accession>A0A0W0D5X5</accession>
<keyword evidence="8 9" id="KW-0472">Membrane</keyword>
<reference evidence="11 12" key="1">
    <citation type="submission" date="2015-10" db="EMBL/GenBank/DDBJ databases">
        <title>Draft genomes sequences of Candida glabrata isolates 1A, 1B, 2A, 2B, 3A and 3B.</title>
        <authorList>
            <person name="Haavelsrud O.E."/>
            <person name="Gaustad P."/>
        </authorList>
    </citation>
    <scope>NUCLEOTIDE SEQUENCE [LARGE SCALE GENOMIC DNA]</scope>
    <source>
        <strain evidence="11">910700640</strain>
    </source>
</reference>
<feature type="repeat" description="Solcar" evidence="9">
    <location>
        <begin position="203"/>
        <end position="305"/>
    </location>
</feature>
<keyword evidence="4" id="KW-0677">Repeat</keyword>
<dbReference type="GO" id="GO:0005743">
    <property type="term" value="C:mitochondrial inner membrane"/>
    <property type="evidence" value="ECO:0007669"/>
    <property type="project" value="UniProtKB-SubCell"/>
</dbReference>
<comment type="similarity">
    <text evidence="10">Belongs to the mitochondrial carrier (TC 2.A.29) family.</text>
</comment>
<comment type="caution">
    <text evidence="11">The sequence shown here is derived from an EMBL/GenBank/DDBJ whole genome shotgun (WGS) entry which is preliminary data.</text>
</comment>
<dbReference type="PRINTS" id="PR00926">
    <property type="entry name" value="MITOCARRIER"/>
</dbReference>
<evidence type="ECO:0000256" key="2">
    <source>
        <dbReference type="ARBA" id="ARBA00022448"/>
    </source>
</evidence>
<dbReference type="VEuPathDB" id="FungiDB:CAGL0G03135g"/>
<evidence type="ECO:0000256" key="7">
    <source>
        <dbReference type="ARBA" id="ARBA00023128"/>
    </source>
</evidence>
<dbReference type="EMBL" id="LLZZ01000107">
    <property type="protein sequence ID" value="KTB07656.1"/>
    <property type="molecule type" value="Genomic_DNA"/>
</dbReference>
<keyword evidence="6" id="KW-1133">Transmembrane helix</keyword>
<dbReference type="SUPFAM" id="SSF103506">
    <property type="entry name" value="Mitochondrial carrier"/>
    <property type="match status" value="1"/>
</dbReference>
<keyword evidence="2 10" id="KW-0813">Transport</keyword>
<dbReference type="Gene3D" id="1.50.40.10">
    <property type="entry name" value="Mitochondrial carrier domain"/>
    <property type="match status" value="1"/>
</dbReference>
<dbReference type="VEuPathDB" id="FungiDB:GW608_G03003"/>
<dbReference type="InterPro" id="IPR002067">
    <property type="entry name" value="MCP"/>
</dbReference>
<evidence type="ECO:0000256" key="6">
    <source>
        <dbReference type="ARBA" id="ARBA00022989"/>
    </source>
</evidence>
<dbReference type="PROSITE" id="PS50920">
    <property type="entry name" value="SOLCAR"/>
    <property type="match status" value="3"/>
</dbReference>
<keyword evidence="3 9" id="KW-0812">Transmembrane</keyword>
<evidence type="ECO:0000313" key="11">
    <source>
        <dbReference type="EMBL" id="KTB07656.1"/>
    </source>
</evidence>
<gene>
    <name evidence="11" type="ORF">AO440_001614</name>
</gene>
<keyword evidence="5" id="KW-0999">Mitochondrion inner membrane</keyword>
<dbReference type="Proteomes" id="UP000054886">
    <property type="component" value="Unassembled WGS sequence"/>
</dbReference>
<dbReference type="SMR" id="A0A0W0D5X5"/>
<protein>
    <submittedName>
        <fullName evidence="11">Mitochondrial thiamine pyrophosphate carrier 1</fullName>
    </submittedName>
</protein>
<dbReference type="GO" id="GO:0090422">
    <property type="term" value="F:thiamine pyrophosphate transmembrane transporter activity"/>
    <property type="evidence" value="ECO:0007669"/>
    <property type="project" value="EnsemblFungi"/>
</dbReference>
<evidence type="ECO:0000256" key="10">
    <source>
        <dbReference type="RuleBase" id="RU000488"/>
    </source>
</evidence>
<evidence type="ECO:0000256" key="8">
    <source>
        <dbReference type="ARBA" id="ARBA00023136"/>
    </source>
</evidence>
<feature type="repeat" description="Solcar" evidence="9">
    <location>
        <begin position="105"/>
        <end position="190"/>
    </location>
</feature>
<dbReference type="InterPro" id="IPR018108">
    <property type="entry name" value="MCP_transmembrane"/>
</dbReference>
<dbReference type="InterPro" id="IPR023395">
    <property type="entry name" value="MCP_dom_sf"/>
</dbReference>
<comment type="subcellular location">
    <subcellularLocation>
        <location evidence="1">Mitochondrion inner membrane</location>
        <topology evidence="1">Multi-pass membrane protein</topology>
    </subcellularLocation>
</comment>
<evidence type="ECO:0000256" key="4">
    <source>
        <dbReference type="ARBA" id="ARBA00022737"/>
    </source>
</evidence>
<evidence type="ECO:0000256" key="5">
    <source>
        <dbReference type="ARBA" id="ARBA00022792"/>
    </source>
</evidence>
<dbReference type="VEuPathDB" id="FungiDB:GWK60_G03003"/>
<dbReference type="VEuPathDB" id="FungiDB:GVI51_G03003"/>
<proteinExistence type="inferred from homology"/>
<dbReference type="Pfam" id="PF00153">
    <property type="entry name" value="Mito_carr"/>
    <property type="match status" value="3"/>
</dbReference>
<evidence type="ECO:0000256" key="3">
    <source>
        <dbReference type="ARBA" id="ARBA00022692"/>
    </source>
</evidence>
<dbReference type="GO" id="GO:1990545">
    <property type="term" value="P:mitochondrial thiamine pyrophosphate transmembrane transport"/>
    <property type="evidence" value="ECO:0007669"/>
    <property type="project" value="EnsemblFungi"/>
</dbReference>
<evidence type="ECO:0000313" key="12">
    <source>
        <dbReference type="Proteomes" id="UP000054886"/>
    </source>
</evidence>
<feature type="repeat" description="Solcar" evidence="9">
    <location>
        <begin position="13"/>
        <end position="95"/>
    </location>
</feature>
<sequence length="307" mass="34241">MNKKDHLRKDEEVSTTNSLVAGSLSGLFARTCIAPLDTVKIKLQVTPHNKNANVLINILKREGIRGFWKGNVPGSIMYIIYGGAQFGSYTYIGSFLRGGLDLNISPQLYSCLVGSLAGMTSSLASYPFDVLRTRFAANSQGQLIKLRDEIMAIWSHEGLMGFFSGCGSSMINIGLNTAIMFGVYESIKIFTEERSKLSDRRDPFTLLNELAGPISGFTSKLATFPLDTVRRRIQIRNSPNEERHDREFTKDIYKSYKNRRFLGVGISMVQQEGPLSLYRGVTMSLIKSVPSTAISLWSYELFMNKLG</sequence>
<dbReference type="VEuPathDB" id="FungiDB:B1J91_G03135g"/>
<dbReference type="AlphaFoldDB" id="A0A0W0D5X5"/>